<gene>
    <name evidence="3" type="ORF">WKI299_LOCUS11897</name>
</gene>
<dbReference type="InterPro" id="IPR036397">
    <property type="entry name" value="RNaseH_sf"/>
</dbReference>
<sequence length="372" mass="43314">MIYYDYKNKLSHQECLESLQKTFGDSCVSRATVYNWYAEFNRDRDHFEDEPRVGRPRSAVTPENIEAIRQLINDDPHINRYRTPCLRKITCRWVPHFLTETQKQDRVDYCLTMLEKLDGGRSKRAQENQDTSEFNGTDRKSNGIHRIRCRKRSDPLVGLNLLGVYDIITGDESWFNYYDPEIKRQSQVWVARTEHHPTKVRRQRSVGKHMFPIFFMKSGFNTIIPLENGKTVTAKWYTDECLSNALKPVEKRRHLNDLIIHHGNALARKATQTMEYLNAQRVKLMGHPTYSPDIYPDWCNDGEQIESDDVKIDNNMPLDVQDVVKQLIDSIAIDDESFRLPCYAHSIQLAIKDGFKGSICAQPSLEKISKIA</sequence>
<name>A0A816QFL5_9BILA</name>
<organism evidence="3 4">
    <name type="scientific">Rotaria magnacalcarata</name>
    <dbReference type="NCBI Taxonomy" id="392030"/>
    <lineage>
        <taxon>Eukaryota</taxon>
        <taxon>Metazoa</taxon>
        <taxon>Spiralia</taxon>
        <taxon>Gnathifera</taxon>
        <taxon>Rotifera</taxon>
        <taxon>Eurotatoria</taxon>
        <taxon>Bdelloidea</taxon>
        <taxon>Philodinida</taxon>
        <taxon>Philodinidae</taxon>
        <taxon>Rotaria</taxon>
    </lineage>
</organism>
<dbReference type="PANTHER" id="PTHR46060">
    <property type="entry name" value="MARINER MOS1 TRANSPOSASE-LIKE PROTEIN"/>
    <property type="match status" value="1"/>
</dbReference>
<protein>
    <recommendedName>
        <fullName evidence="2">Mos1 transposase HTH domain-containing protein</fullName>
    </recommendedName>
</protein>
<reference evidence="3" key="1">
    <citation type="submission" date="2021-02" db="EMBL/GenBank/DDBJ databases">
        <authorList>
            <person name="Nowell W R."/>
        </authorList>
    </citation>
    <scope>NUCLEOTIDE SEQUENCE</scope>
</reference>
<evidence type="ECO:0000256" key="1">
    <source>
        <dbReference type="SAM" id="MobiDB-lite"/>
    </source>
</evidence>
<feature type="domain" description="Mos1 transposase HTH" evidence="2">
    <location>
        <begin position="2"/>
        <end position="41"/>
    </location>
</feature>
<dbReference type="GO" id="GO:0003676">
    <property type="term" value="F:nucleic acid binding"/>
    <property type="evidence" value="ECO:0007669"/>
    <property type="project" value="InterPro"/>
</dbReference>
<proteinExistence type="predicted"/>
<dbReference type="Gene3D" id="3.30.420.10">
    <property type="entry name" value="Ribonuclease H-like superfamily/Ribonuclease H"/>
    <property type="match status" value="1"/>
</dbReference>
<accession>A0A816QFL5</accession>
<evidence type="ECO:0000313" key="3">
    <source>
        <dbReference type="EMBL" id="CAF2059838.1"/>
    </source>
</evidence>
<evidence type="ECO:0000313" key="4">
    <source>
        <dbReference type="Proteomes" id="UP000663856"/>
    </source>
</evidence>
<dbReference type="Proteomes" id="UP000663856">
    <property type="component" value="Unassembled WGS sequence"/>
</dbReference>
<dbReference type="EMBL" id="CAJNRF010004453">
    <property type="protein sequence ID" value="CAF2059838.1"/>
    <property type="molecule type" value="Genomic_DNA"/>
</dbReference>
<dbReference type="InterPro" id="IPR041426">
    <property type="entry name" value="Mos1_HTH"/>
</dbReference>
<evidence type="ECO:0000259" key="2">
    <source>
        <dbReference type="Pfam" id="PF17906"/>
    </source>
</evidence>
<dbReference type="Gene3D" id="1.10.10.1450">
    <property type="match status" value="1"/>
</dbReference>
<dbReference type="PANTHER" id="PTHR46060:SF1">
    <property type="entry name" value="MARINER MOS1 TRANSPOSASE-LIKE PROTEIN"/>
    <property type="match status" value="1"/>
</dbReference>
<dbReference type="AlphaFoldDB" id="A0A816QFL5"/>
<dbReference type="Pfam" id="PF17906">
    <property type="entry name" value="HTH_48"/>
    <property type="match status" value="1"/>
</dbReference>
<comment type="caution">
    <text evidence="3">The sequence shown here is derived from an EMBL/GenBank/DDBJ whole genome shotgun (WGS) entry which is preliminary data.</text>
</comment>
<dbReference type="InterPro" id="IPR052709">
    <property type="entry name" value="Transposase-MT_Hybrid"/>
</dbReference>
<feature type="region of interest" description="Disordered" evidence="1">
    <location>
        <begin position="121"/>
        <end position="140"/>
    </location>
</feature>